<keyword evidence="8" id="KW-1185">Reference proteome</keyword>
<feature type="transmembrane region" description="Helical" evidence="5">
    <location>
        <begin position="425"/>
        <end position="448"/>
    </location>
</feature>
<evidence type="ECO:0000256" key="3">
    <source>
        <dbReference type="ARBA" id="ARBA00022989"/>
    </source>
</evidence>
<feature type="transmembrane region" description="Helical" evidence="5">
    <location>
        <begin position="196"/>
        <end position="217"/>
    </location>
</feature>
<evidence type="ECO:0000256" key="2">
    <source>
        <dbReference type="ARBA" id="ARBA00022692"/>
    </source>
</evidence>
<dbReference type="InterPro" id="IPR036259">
    <property type="entry name" value="MFS_trans_sf"/>
</dbReference>
<dbReference type="GO" id="GO:0022857">
    <property type="term" value="F:transmembrane transporter activity"/>
    <property type="evidence" value="ECO:0007669"/>
    <property type="project" value="InterPro"/>
</dbReference>
<feature type="transmembrane region" description="Helical" evidence="5">
    <location>
        <begin position="460"/>
        <end position="482"/>
    </location>
</feature>
<dbReference type="GeneTree" id="ENSGT00940000163251"/>
<dbReference type="InterPro" id="IPR005828">
    <property type="entry name" value="MFS_sugar_transport-like"/>
</dbReference>
<evidence type="ECO:0000256" key="4">
    <source>
        <dbReference type="ARBA" id="ARBA00023136"/>
    </source>
</evidence>
<keyword evidence="3 5" id="KW-1133">Transmembrane helix</keyword>
<protein>
    <recommendedName>
        <fullName evidence="6">Major facilitator superfamily (MFS) profile domain-containing protein</fullName>
    </recommendedName>
</protein>
<dbReference type="InterPro" id="IPR020846">
    <property type="entry name" value="MFS_dom"/>
</dbReference>
<reference evidence="7" key="1">
    <citation type="submission" date="2025-08" db="UniProtKB">
        <authorList>
            <consortium name="Ensembl"/>
        </authorList>
    </citation>
    <scope>IDENTIFICATION</scope>
</reference>
<feature type="transmembrane region" description="Helical" evidence="5">
    <location>
        <begin position="339"/>
        <end position="359"/>
    </location>
</feature>
<dbReference type="Gene3D" id="1.20.1250.20">
    <property type="entry name" value="MFS general substrate transporter like domains"/>
    <property type="match status" value="1"/>
</dbReference>
<dbReference type="PROSITE" id="PS50850">
    <property type="entry name" value="MFS"/>
    <property type="match status" value="1"/>
</dbReference>
<keyword evidence="2 5" id="KW-0812">Transmembrane</keyword>
<evidence type="ECO:0000313" key="7">
    <source>
        <dbReference type="Ensembl" id="ENSGMOP00000020936.2"/>
    </source>
</evidence>
<comment type="subcellular location">
    <subcellularLocation>
        <location evidence="1">Membrane</location>
        <topology evidence="1">Multi-pass membrane protein</topology>
    </subcellularLocation>
</comment>
<feature type="transmembrane region" description="Helical" evidence="5">
    <location>
        <begin position="259"/>
        <end position="277"/>
    </location>
</feature>
<evidence type="ECO:0000313" key="8">
    <source>
        <dbReference type="Proteomes" id="UP000694546"/>
    </source>
</evidence>
<evidence type="ECO:0000259" key="6">
    <source>
        <dbReference type="PROSITE" id="PS50850"/>
    </source>
</evidence>
<dbReference type="Proteomes" id="UP000694546">
    <property type="component" value="Chromosome 7"/>
</dbReference>
<evidence type="ECO:0000256" key="1">
    <source>
        <dbReference type="ARBA" id="ARBA00004141"/>
    </source>
</evidence>
<feature type="transmembrane region" description="Helical" evidence="5">
    <location>
        <begin position="400"/>
        <end position="419"/>
    </location>
</feature>
<feature type="transmembrane region" description="Helical" evidence="5">
    <location>
        <begin position="371"/>
        <end position="393"/>
    </location>
</feature>
<dbReference type="Pfam" id="PF00083">
    <property type="entry name" value="Sugar_tr"/>
    <property type="match status" value="1"/>
</dbReference>
<feature type="transmembrane region" description="Helical" evidence="5">
    <location>
        <begin position="229"/>
        <end position="253"/>
    </location>
</feature>
<dbReference type="SUPFAM" id="SSF103473">
    <property type="entry name" value="MFS general substrate transporter"/>
    <property type="match status" value="1"/>
</dbReference>
<reference evidence="7" key="2">
    <citation type="submission" date="2025-09" db="UniProtKB">
        <authorList>
            <consortium name="Ensembl"/>
        </authorList>
    </citation>
    <scope>IDENTIFICATION</scope>
</reference>
<dbReference type="OMA" id="IWVACAC"/>
<feature type="domain" description="Major facilitator superfamily (MFS) profile" evidence="6">
    <location>
        <begin position="88"/>
        <end position="513"/>
    </location>
</feature>
<dbReference type="GO" id="GO:0016020">
    <property type="term" value="C:membrane"/>
    <property type="evidence" value="ECO:0007669"/>
    <property type="project" value="UniProtKB-SubCell"/>
</dbReference>
<sequence length="549" mass="61605">MPTYEDAVAFLGEWGPYQQLVFFLLCFTFFPNGFTSLCIVFIGDTPSHHCLIPASANLTSVWMNNSIPLEERVGEWSLSKCSRYNLDALTRFSQSGLIPGIDVNLSNVQQEACLDGWEYDRTNYDSTIVTEWDLVCEDQMKGPLTSSIFFCGVFLGSCISGPISDRFGRKIVMFSALAIHTVFSLCQVLSPSWALFCALFFLVGMGATSNYVSAFVIGMELFNPVVRTVFSTAGSCFFFGFGYMLLPLLAYYIRDWRMLLLTFHAPTVLFALFWWFIPESPRWLLSQGRVGEAEDIIRQAAKKNKMQAPLVIFDGAEFSPEHTKEASVHMWDLLSTRNIRWTTLTLWLVWIDLSITYFVLSLNTSNLHGSIFLNCFLSAALEIPAYALSWGLFRYLPRRLCLSMSLFLGGVMILCIPLIPSDMNFVAIAFEMTGKFGMTLGFALIFAYTAELYPTVLRNTAIGACSMASRIGCISAPYLLSLRSYSVALPYIMVGTFTVLAAMISLLIPETFGKPLPDSIPHMLEFPGCFKKNKLLGSQKKKSLLRIQR</sequence>
<feature type="transmembrane region" description="Helical" evidence="5">
    <location>
        <begin position="20"/>
        <end position="42"/>
    </location>
</feature>
<keyword evidence="4 5" id="KW-0472">Membrane</keyword>
<dbReference type="PROSITE" id="PS00216">
    <property type="entry name" value="SUGAR_TRANSPORT_1"/>
    <property type="match status" value="1"/>
</dbReference>
<organism evidence="7 8">
    <name type="scientific">Gadus morhua</name>
    <name type="common">Atlantic cod</name>
    <dbReference type="NCBI Taxonomy" id="8049"/>
    <lineage>
        <taxon>Eukaryota</taxon>
        <taxon>Metazoa</taxon>
        <taxon>Chordata</taxon>
        <taxon>Craniata</taxon>
        <taxon>Vertebrata</taxon>
        <taxon>Euteleostomi</taxon>
        <taxon>Actinopterygii</taxon>
        <taxon>Neopterygii</taxon>
        <taxon>Teleostei</taxon>
        <taxon>Neoteleostei</taxon>
        <taxon>Acanthomorphata</taxon>
        <taxon>Zeiogadaria</taxon>
        <taxon>Gadariae</taxon>
        <taxon>Gadiformes</taxon>
        <taxon>Gadoidei</taxon>
        <taxon>Gadidae</taxon>
        <taxon>Gadus</taxon>
    </lineage>
</organism>
<dbReference type="PANTHER" id="PTHR24064">
    <property type="entry name" value="SOLUTE CARRIER FAMILY 22 MEMBER"/>
    <property type="match status" value="1"/>
</dbReference>
<dbReference type="InterPro" id="IPR005829">
    <property type="entry name" value="Sugar_transporter_CS"/>
</dbReference>
<proteinExistence type="predicted"/>
<dbReference type="AlphaFoldDB" id="A0A8C4ZTU0"/>
<gene>
    <name evidence="7" type="primary">slc22a21</name>
</gene>
<accession>A0A8C4ZTU0</accession>
<evidence type="ECO:0000256" key="5">
    <source>
        <dbReference type="SAM" id="Phobius"/>
    </source>
</evidence>
<dbReference type="Ensembl" id="ENSGMOT00000021448.2">
    <property type="protein sequence ID" value="ENSGMOP00000020936.2"/>
    <property type="gene ID" value="ENSGMOG00000019461.2"/>
</dbReference>
<feature type="transmembrane region" description="Helical" evidence="5">
    <location>
        <begin position="488"/>
        <end position="508"/>
    </location>
</feature>
<name>A0A8C4ZTU0_GADMO</name>